<accession>A0ACC3SEV5</accession>
<dbReference type="EMBL" id="JAMKPW020000015">
    <property type="protein sequence ID" value="KAK8210252.1"/>
    <property type="molecule type" value="Genomic_DNA"/>
</dbReference>
<dbReference type="Proteomes" id="UP001320706">
    <property type="component" value="Unassembled WGS sequence"/>
</dbReference>
<sequence length="82" mass="9135">MHDCARALMKACMSSYSHIHSAGQTTVRAVPVTGWGSDRLCRAYGLSREVTRGSAEDWHPLASRAGADRRGRVGYSRQMKRR</sequence>
<gene>
    <name evidence="1" type="ORF">M8818_003419</name>
</gene>
<comment type="caution">
    <text evidence="1">The sequence shown here is derived from an EMBL/GenBank/DDBJ whole genome shotgun (WGS) entry which is preliminary data.</text>
</comment>
<proteinExistence type="predicted"/>
<name>A0ACC3SEV5_9PEZI</name>
<evidence type="ECO:0000313" key="2">
    <source>
        <dbReference type="Proteomes" id="UP001320706"/>
    </source>
</evidence>
<organism evidence="1 2">
    <name type="scientific">Zalaria obscura</name>
    <dbReference type="NCBI Taxonomy" id="2024903"/>
    <lineage>
        <taxon>Eukaryota</taxon>
        <taxon>Fungi</taxon>
        <taxon>Dikarya</taxon>
        <taxon>Ascomycota</taxon>
        <taxon>Pezizomycotina</taxon>
        <taxon>Dothideomycetes</taxon>
        <taxon>Dothideomycetidae</taxon>
        <taxon>Dothideales</taxon>
        <taxon>Zalariaceae</taxon>
        <taxon>Zalaria</taxon>
    </lineage>
</organism>
<reference evidence="1" key="1">
    <citation type="submission" date="2024-02" db="EMBL/GenBank/DDBJ databases">
        <title>Metagenome Assembled Genome of Zalaria obscura JY119.</title>
        <authorList>
            <person name="Vighnesh L."/>
            <person name="Jagadeeshwari U."/>
            <person name="Venkata Ramana C."/>
            <person name="Sasikala C."/>
        </authorList>
    </citation>
    <scope>NUCLEOTIDE SEQUENCE</scope>
    <source>
        <strain evidence="1">JY119</strain>
    </source>
</reference>
<keyword evidence="2" id="KW-1185">Reference proteome</keyword>
<evidence type="ECO:0000313" key="1">
    <source>
        <dbReference type="EMBL" id="KAK8210252.1"/>
    </source>
</evidence>
<protein>
    <submittedName>
        <fullName evidence="1">Uncharacterized protein</fullName>
    </submittedName>
</protein>